<dbReference type="RefSeq" id="WP_203655010.1">
    <property type="nucleotide sequence ID" value="NZ_BAAAZM010000002.1"/>
</dbReference>
<sequence length="253" mass="27810">MIERLRRHPVPMRTRFEHSLVLVYALPAATLEPLLPNGLRLDEYGGRGFVAVGVVATRRLRPAYLPARAGIDAVLTGYRILARFATPSGRVRRGLFVLRSDTDRRLLRTAGNALTRYRYQPARIRYVADDATLRYDVSTVDGAADLAVSADIREAAGLPAGSPFPTMAAARRFAGPLPYTFDHEPRTGSIVVVKAYRSAWTPRPVEVSVTRLGFLARGPFAGTDPVLANAFHVADLDYGWHRGQAYAPDGSPR</sequence>
<dbReference type="Proteomes" id="UP000612808">
    <property type="component" value="Unassembled WGS sequence"/>
</dbReference>
<dbReference type="Pfam" id="PF09844">
    <property type="entry name" value="DUF2071"/>
    <property type="match status" value="1"/>
</dbReference>
<dbReference type="AlphaFoldDB" id="A0A8J3IWI3"/>
<evidence type="ECO:0000313" key="1">
    <source>
        <dbReference type="EMBL" id="GID09953.1"/>
    </source>
</evidence>
<gene>
    <name evidence="1" type="ORF">Aru02nite_08420</name>
</gene>
<name>A0A8J3IWI3_9ACTN</name>
<evidence type="ECO:0000313" key="2">
    <source>
        <dbReference type="Proteomes" id="UP000612808"/>
    </source>
</evidence>
<accession>A0A8J3IWI3</accession>
<keyword evidence="2" id="KW-1185">Reference proteome</keyword>
<reference evidence="1" key="1">
    <citation type="submission" date="2021-01" db="EMBL/GenBank/DDBJ databases">
        <title>Whole genome shotgun sequence of Actinocatenispora rupis NBRC 107355.</title>
        <authorList>
            <person name="Komaki H."/>
            <person name="Tamura T."/>
        </authorList>
    </citation>
    <scope>NUCLEOTIDE SEQUENCE</scope>
    <source>
        <strain evidence="1">NBRC 107355</strain>
    </source>
</reference>
<evidence type="ECO:0008006" key="3">
    <source>
        <dbReference type="Google" id="ProtNLM"/>
    </source>
</evidence>
<dbReference type="EMBL" id="BOMB01000004">
    <property type="protein sequence ID" value="GID09953.1"/>
    <property type="molecule type" value="Genomic_DNA"/>
</dbReference>
<dbReference type="InterPro" id="IPR018644">
    <property type="entry name" value="DUF2071"/>
</dbReference>
<comment type="caution">
    <text evidence="1">The sequence shown here is derived from an EMBL/GenBank/DDBJ whole genome shotgun (WGS) entry which is preliminary data.</text>
</comment>
<proteinExistence type="predicted"/>
<protein>
    <recommendedName>
        <fullName evidence="3">DUF2071 domain-containing protein</fullName>
    </recommendedName>
</protein>
<organism evidence="1 2">
    <name type="scientific">Actinocatenispora rupis</name>
    <dbReference type="NCBI Taxonomy" id="519421"/>
    <lineage>
        <taxon>Bacteria</taxon>
        <taxon>Bacillati</taxon>
        <taxon>Actinomycetota</taxon>
        <taxon>Actinomycetes</taxon>
        <taxon>Micromonosporales</taxon>
        <taxon>Micromonosporaceae</taxon>
        <taxon>Actinocatenispora</taxon>
    </lineage>
</organism>